<feature type="transmembrane region" description="Helical" evidence="1">
    <location>
        <begin position="48"/>
        <end position="71"/>
    </location>
</feature>
<dbReference type="Pfam" id="PF09624">
    <property type="entry name" value="DUF2393"/>
    <property type="match status" value="1"/>
</dbReference>
<sequence length="178" mass="20978">MDAQKIREQILFYISHLQLIDFLVIVLVVFFFVATLFIALFIRHKANFAFIVIFLGILCSISMAYLGYFLIDTVVRSRIVNIDYYKYFTYDNSLSIEYSLKNTSKNNFQYCKISISVHKKPTDDSKIQKFLYSIKPIRSKSIILEKTIKPDQTINLRTKISDFKSEEKFEIKINSKCF</sequence>
<feature type="transmembrane region" description="Helical" evidence="1">
    <location>
        <begin position="20"/>
        <end position="42"/>
    </location>
</feature>
<organism evidence="2 3">
    <name type="scientific">Campylobacter peloridis</name>
    <dbReference type="NCBI Taxonomy" id="488546"/>
    <lineage>
        <taxon>Bacteria</taxon>
        <taxon>Pseudomonadati</taxon>
        <taxon>Campylobacterota</taxon>
        <taxon>Epsilonproteobacteria</taxon>
        <taxon>Campylobacterales</taxon>
        <taxon>Campylobacteraceae</taxon>
        <taxon>Campylobacter</taxon>
    </lineage>
</organism>
<protein>
    <submittedName>
        <fullName evidence="2">DUF2393 domain-containing membrane protein</fullName>
    </submittedName>
</protein>
<accession>A0ABX6TVW4</accession>
<keyword evidence="1" id="KW-1133">Transmembrane helix</keyword>
<evidence type="ECO:0000313" key="3">
    <source>
        <dbReference type="Proteomes" id="UP000595070"/>
    </source>
</evidence>
<evidence type="ECO:0000256" key="1">
    <source>
        <dbReference type="SAM" id="Phobius"/>
    </source>
</evidence>
<reference evidence="2 3" key="1">
    <citation type="submission" date="2020-10" db="EMBL/GenBank/DDBJ databases">
        <title>Campylobacter and Helicobacter PacBio genomes.</title>
        <authorList>
            <person name="Lane C."/>
        </authorList>
    </citation>
    <scope>NUCLEOTIDE SEQUENCE [LARGE SCALE GENOMIC DNA]</scope>
    <source>
        <strain evidence="2 3">2016D-0074</strain>
    </source>
</reference>
<dbReference type="RefSeq" id="WP_044599322.1">
    <property type="nucleotide sequence ID" value="NZ_CP063079.1"/>
</dbReference>
<keyword evidence="3" id="KW-1185">Reference proteome</keyword>
<keyword evidence="1" id="KW-0812">Transmembrane</keyword>
<dbReference type="Proteomes" id="UP000595070">
    <property type="component" value="Chromosome"/>
</dbReference>
<keyword evidence="1" id="KW-0472">Membrane</keyword>
<proteinExistence type="predicted"/>
<dbReference type="EMBL" id="CP063079">
    <property type="protein sequence ID" value="QOQ89334.1"/>
    <property type="molecule type" value="Genomic_DNA"/>
</dbReference>
<dbReference type="InterPro" id="IPR013417">
    <property type="entry name" value="CHP02588"/>
</dbReference>
<name>A0ABX6TVW4_9BACT</name>
<evidence type="ECO:0000313" key="2">
    <source>
        <dbReference type="EMBL" id="QOQ89334.1"/>
    </source>
</evidence>
<gene>
    <name evidence="2" type="ORF">IMC75_02340</name>
</gene>